<protein>
    <submittedName>
        <fullName evidence="1">Uncharacterized protein</fullName>
    </submittedName>
</protein>
<name>A0ABP6GL22_9ACTN</name>
<evidence type="ECO:0000313" key="1">
    <source>
        <dbReference type="EMBL" id="GAA2723305.1"/>
    </source>
</evidence>
<accession>A0ABP6GL22</accession>
<sequence>MISFNSFDKMTDRRIGSAMLGSGFGSFQGTGVSGAGRIVLIEERPTKASEVMAAAQAQAPAYAFAPAANGAESVTVQQQHLPKTWAFRGLEPWRDPA</sequence>
<organism evidence="1 2">
    <name type="scientific">Streptomyces luteosporeus</name>
    <dbReference type="NCBI Taxonomy" id="173856"/>
    <lineage>
        <taxon>Bacteria</taxon>
        <taxon>Bacillati</taxon>
        <taxon>Actinomycetota</taxon>
        <taxon>Actinomycetes</taxon>
        <taxon>Kitasatosporales</taxon>
        <taxon>Streptomycetaceae</taxon>
        <taxon>Streptomyces</taxon>
    </lineage>
</organism>
<keyword evidence="2" id="KW-1185">Reference proteome</keyword>
<dbReference type="EMBL" id="BAAASL010000022">
    <property type="protein sequence ID" value="GAA2723305.1"/>
    <property type="molecule type" value="Genomic_DNA"/>
</dbReference>
<dbReference type="Proteomes" id="UP001500886">
    <property type="component" value="Unassembled WGS sequence"/>
</dbReference>
<comment type="caution">
    <text evidence="1">The sequence shown here is derived from an EMBL/GenBank/DDBJ whole genome shotgun (WGS) entry which is preliminary data.</text>
</comment>
<gene>
    <name evidence="1" type="ORF">GCM10010315_50410</name>
</gene>
<proteinExistence type="predicted"/>
<dbReference type="RefSeq" id="WP_344438216.1">
    <property type="nucleotide sequence ID" value="NZ_BAAASL010000022.1"/>
</dbReference>
<reference evidence="2" key="1">
    <citation type="journal article" date="2019" name="Int. J. Syst. Evol. Microbiol.">
        <title>The Global Catalogue of Microorganisms (GCM) 10K type strain sequencing project: providing services to taxonomists for standard genome sequencing and annotation.</title>
        <authorList>
            <consortium name="The Broad Institute Genomics Platform"/>
            <consortium name="The Broad Institute Genome Sequencing Center for Infectious Disease"/>
            <person name="Wu L."/>
            <person name="Ma J."/>
        </authorList>
    </citation>
    <scope>NUCLEOTIDE SEQUENCE [LARGE SCALE GENOMIC DNA]</scope>
    <source>
        <strain evidence="2">JCM 4542</strain>
    </source>
</reference>
<evidence type="ECO:0000313" key="2">
    <source>
        <dbReference type="Proteomes" id="UP001500886"/>
    </source>
</evidence>